<feature type="domain" description="HTH gntR-type" evidence="4">
    <location>
        <begin position="21"/>
        <end position="87"/>
    </location>
</feature>
<proteinExistence type="predicted"/>
<keyword evidence="2" id="KW-0238">DNA-binding</keyword>
<dbReference type="CDD" id="cd07377">
    <property type="entry name" value="WHTH_GntR"/>
    <property type="match status" value="1"/>
</dbReference>
<comment type="caution">
    <text evidence="5">The sequence shown here is derived from an EMBL/GenBank/DDBJ whole genome shotgun (WGS) entry which is preliminary data.</text>
</comment>
<dbReference type="SMART" id="SM00345">
    <property type="entry name" value="HTH_GNTR"/>
    <property type="match status" value="1"/>
</dbReference>
<keyword evidence="6" id="KW-1185">Reference proteome</keyword>
<evidence type="ECO:0000313" key="6">
    <source>
        <dbReference type="Proteomes" id="UP001499947"/>
    </source>
</evidence>
<dbReference type="PROSITE" id="PS50949">
    <property type="entry name" value="HTH_GNTR"/>
    <property type="match status" value="1"/>
</dbReference>
<dbReference type="Pfam" id="PF07702">
    <property type="entry name" value="UTRA"/>
    <property type="match status" value="1"/>
</dbReference>
<dbReference type="SMART" id="SM00866">
    <property type="entry name" value="UTRA"/>
    <property type="match status" value="1"/>
</dbReference>
<dbReference type="EMBL" id="BAAALR010000053">
    <property type="protein sequence ID" value="GAA1700820.1"/>
    <property type="molecule type" value="Genomic_DNA"/>
</dbReference>
<keyword evidence="3" id="KW-0804">Transcription</keyword>
<dbReference type="Proteomes" id="UP001499947">
    <property type="component" value="Unassembled WGS sequence"/>
</dbReference>
<dbReference type="InterPro" id="IPR036390">
    <property type="entry name" value="WH_DNA-bd_sf"/>
</dbReference>
<dbReference type="SUPFAM" id="SSF64288">
    <property type="entry name" value="Chorismate lyase-like"/>
    <property type="match status" value="1"/>
</dbReference>
<evidence type="ECO:0000256" key="3">
    <source>
        <dbReference type="ARBA" id="ARBA00023163"/>
    </source>
</evidence>
<name>A0ABP4UC55_9ACTN</name>
<sequence length="258" mass="28163">MVYFADLSGQPVDAQSGDVPRSRYTEIAEVLAAEIADQPADVRVAGEHEIAARFGVSRAAARSALQELEGRYLVRRVRGAGTFVSRPLDYVLSQSRVPSMHQTIREAGGEPRTVVRDVTTVPVTGAIAERLERAEGSAVHLLTRQSYIDGLLSGWSQEWIPVDMLPELDAAVHAVESLDTILRQMCGVTPVRAWCRVSSVLPDRRVAEGLETAHNRPVWLVESLSRDAASGRAVMCSSTWSRPDSVRIIVELDGPVTP</sequence>
<dbReference type="InterPro" id="IPR036388">
    <property type="entry name" value="WH-like_DNA-bd_sf"/>
</dbReference>
<protein>
    <submittedName>
        <fullName evidence="5">GntR family transcriptional regulator</fullName>
    </submittedName>
</protein>
<dbReference type="Pfam" id="PF00392">
    <property type="entry name" value="GntR"/>
    <property type="match status" value="1"/>
</dbReference>
<keyword evidence="1" id="KW-0805">Transcription regulation</keyword>
<gene>
    <name evidence="5" type="ORF">GCM10009680_47050</name>
</gene>
<dbReference type="Gene3D" id="3.40.1410.10">
    <property type="entry name" value="Chorismate lyase-like"/>
    <property type="match status" value="1"/>
</dbReference>
<evidence type="ECO:0000256" key="2">
    <source>
        <dbReference type="ARBA" id="ARBA00023125"/>
    </source>
</evidence>
<dbReference type="InterPro" id="IPR011663">
    <property type="entry name" value="UTRA"/>
</dbReference>
<dbReference type="InterPro" id="IPR000524">
    <property type="entry name" value="Tscrpt_reg_HTH_GntR"/>
</dbReference>
<dbReference type="Gene3D" id="1.10.10.10">
    <property type="entry name" value="Winged helix-like DNA-binding domain superfamily/Winged helix DNA-binding domain"/>
    <property type="match status" value="1"/>
</dbReference>
<dbReference type="SUPFAM" id="SSF46785">
    <property type="entry name" value="Winged helix' DNA-binding domain"/>
    <property type="match status" value="1"/>
</dbReference>
<evidence type="ECO:0000313" key="5">
    <source>
        <dbReference type="EMBL" id="GAA1700820.1"/>
    </source>
</evidence>
<organism evidence="5 6">
    <name type="scientific">Streptomyces yatensis</name>
    <dbReference type="NCBI Taxonomy" id="155177"/>
    <lineage>
        <taxon>Bacteria</taxon>
        <taxon>Bacillati</taxon>
        <taxon>Actinomycetota</taxon>
        <taxon>Actinomycetes</taxon>
        <taxon>Kitasatosporales</taxon>
        <taxon>Streptomycetaceae</taxon>
        <taxon>Streptomyces</taxon>
        <taxon>Streptomyces violaceusniger group</taxon>
    </lineage>
</organism>
<dbReference type="PANTHER" id="PTHR44846">
    <property type="entry name" value="MANNOSYL-D-GLYCERATE TRANSPORT/METABOLISM SYSTEM REPRESSOR MNGR-RELATED"/>
    <property type="match status" value="1"/>
</dbReference>
<evidence type="ECO:0000259" key="4">
    <source>
        <dbReference type="PROSITE" id="PS50949"/>
    </source>
</evidence>
<dbReference type="InterPro" id="IPR050679">
    <property type="entry name" value="Bact_HTH_transcr_reg"/>
</dbReference>
<dbReference type="InterPro" id="IPR028978">
    <property type="entry name" value="Chorismate_lyase_/UTRA_dom_sf"/>
</dbReference>
<reference evidence="6" key="1">
    <citation type="journal article" date="2019" name="Int. J. Syst. Evol. Microbiol.">
        <title>The Global Catalogue of Microorganisms (GCM) 10K type strain sequencing project: providing services to taxonomists for standard genome sequencing and annotation.</title>
        <authorList>
            <consortium name="The Broad Institute Genomics Platform"/>
            <consortium name="The Broad Institute Genome Sequencing Center for Infectious Disease"/>
            <person name="Wu L."/>
            <person name="Ma J."/>
        </authorList>
    </citation>
    <scope>NUCLEOTIDE SEQUENCE [LARGE SCALE GENOMIC DNA]</scope>
    <source>
        <strain evidence="6">JCM 13244</strain>
    </source>
</reference>
<evidence type="ECO:0000256" key="1">
    <source>
        <dbReference type="ARBA" id="ARBA00023015"/>
    </source>
</evidence>
<accession>A0ABP4UC55</accession>